<name>A0ABM8UT42_9BACT</name>
<dbReference type="InterPro" id="IPR006056">
    <property type="entry name" value="RidA"/>
</dbReference>
<evidence type="ECO:0000313" key="2">
    <source>
        <dbReference type="EMBL" id="CAG5071468.1"/>
    </source>
</evidence>
<dbReference type="Pfam" id="PF01042">
    <property type="entry name" value="Ribonuc_L-PSP"/>
    <property type="match status" value="1"/>
</dbReference>
<reference evidence="2 3" key="1">
    <citation type="submission" date="2021-04" db="EMBL/GenBank/DDBJ databases">
        <authorList>
            <person name="Rodrigo-Torres L."/>
            <person name="Arahal R. D."/>
            <person name="Lucena T."/>
        </authorList>
    </citation>
    <scope>NUCLEOTIDE SEQUENCE [LARGE SCALE GENOMIC DNA]</scope>
    <source>
        <strain evidence="2 3">CECT 9623</strain>
    </source>
</reference>
<comment type="similarity">
    <text evidence="1">Belongs to the RutC family.</text>
</comment>
<dbReference type="RefSeq" id="WP_215234796.1">
    <property type="nucleotide sequence ID" value="NZ_CAJRAU010000005.1"/>
</dbReference>
<gene>
    <name evidence="2" type="primary">yabJ</name>
    <name evidence="2" type="ORF">DYBT9623_03469</name>
</gene>
<protein>
    <submittedName>
        <fullName evidence="2">2-iminobutanoate/2-iminopropanoate deaminase</fullName>
        <ecNumber evidence="2">3.5.99.10</ecNumber>
    </submittedName>
</protein>
<dbReference type="GO" id="GO:0120241">
    <property type="term" value="F:2-iminobutanoate/2-iminopropanoate deaminase"/>
    <property type="evidence" value="ECO:0007669"/>
    <property type="project" value="UniProtKB-EC"/>
</dbReference>
<dbReference type="Gene3D" id="3.30.1330.40">
    <property type="entry name" value="RutC-like"/>
    <property type="match status" value="1"/>
</dbReference>
<keyword evidence="3" id="KW-1185">Reference proteome</keyword>
<accession>A0ABM8UT42</accession>
<sequence>MAKEIIFSDKAPAPIGPYSQAVKVNGTLYVSGQIAAELAQSGDIKAETGVVMQNIGHILGAAKMGFQHVVKASIFLKDMNDFAAVNEIYGSFFTQNPPARETIQVAKLPKDVNVEISVVAVEG</sequence>
<dbReference type="SUPFAM" id="SSF55298">
    <property type="entry name" value="YjgF-like"/>
    <property type="match status" value="1"/>
</dbReference>
<dbReference type="InterPro" id="IPR006175">
    <property type="entry name" value="YjgF/YER057c/UK114"/>
</dbReference>
<dbReference type="EMBL" id="CAJRAU010000005">
    <property type="protein sequence ID" value="CAG5071468.1"/>
    <property type="molecule type" value="Genomic_DNA"/>
</dbReference>
<evidence type="ECO:0000313" key="3">
    <source>
        <dbReference type="Proteomes" id="UP000679725"/>
    </source>
</evidence>
<organism evidence="2 3">
    <name type="scientific">Dyadobacter linearis</name>
    <dbReference type="NCBI Taxonomy" id="2823330"/>
    <lineage>
        <taxon>Bacteria</taxon>
        <taxon>Pseudomonadati</taxon>
        <taxon>Bacteroidota</taxon>
        <taxon>Cytophagia</taxon>
        <taxon>Cytophagales</taxon>
        <taxon>Spirosomataceae</taxon>
        <taxon>Dyadobacter</taxon>
    </lineage>
</organism>
<evidence type="ECO:0000256" key="1">
    <source>
        <dbReference type="ARBA" id="ARBA00010552"/>
    </source>
</evidence>
<proteinExistence type="inferred from homology"/>
<dbReference type="NCBIfam" id="TIGR00004">
    <property type="entry name" value="Rid family detoxifying hydrolase"/>
    <property type="match status" value="1"/>
</dbReference>
<dbReference type="Proteomes" id="UP000679725">
    <property type="component" value="Unassembled WGS sequence"/>
</dbReference>
<keyword evidence="2" id="KW-0378">Hydrolase</keyword>
<dbReference type="CDD" id="cd00448">
    <property type="entry name" value="YjgF_YER057c_UK114_family"/>
    <property type="match status" value="1"/>
</dbReference>
<dbReference type="PANTHER" id="PTHR11803:SF58">
    <property type="entry name" value="PROTEIN HMF1-RELATED"/>
    <property type="match status" value="1"/>
</dbReference>
<dbReference type="PANTHER" id="PTHR11803">
    <property type="entry name" value="2-IMINOBUTANOATE/2-IMINOPROPANOATE DEAMINASE RIDA"/>
    <property type="match status" value="1"/>
</dbReference>
<comment type="caution">
    <text evidence="2">The sequence shown here is derived from an EMBL/GenBank/DDBJ whole genome shotgun (WGS) entry which is preliminary data.</text>
</comment>
<dbReference type="EC" id="3.5.99.10" evidence="2"/>
<dbReference type="InterPro" id="IPR035959">
    <property type="entry name" value="RutC-like_sf"/>
</dbReference>